<proteinExistence type="predicted"/>
<feature type="chain" id="PRO_5036996219" description="SH3 domain-containing protein" evidence="1">
    <location>
        <begin position="32"/>
        <end position="132"/>
    </location>
</feature>
<dbReference type="RefSeq" id="WP_188897070.1">
    <property type="nucleotide sequence ID" value="NZ_BMMZ01000012.1"/>
</dbReference>
<evidence type="ECO:0000313" key="2">
    <source>
        <dbReference type="EMBL" id="GGL77057.1"/>
    </source>
</evidence>
<reference evidence="2" key="2">
    <citation type="submission" date="2020-09" db="EMBL/GenBank/DDBJ databases">
        <authorList>
            <person name="Sun Q."/>
            <person name="Zhou Y."/>
        </authorList>
    </citation>
    <scope>NUCLEOTIDE SEQUENCE</scope>
    <source>
        <strain evidence="2">CGMCC 4.7306</strain>
    </source>
</reference>
<reference evidence="2" key="1">
    <citation type="journal article" date="2014" name="Int. J. Syst. Evol. Microbiol.">
        <title>Complete genome sequence of Corynebacterium casei LMG S-19264T (=DSM 44701T), isolated from a smear-ripened cheese.</title>
        <authorList>
            <consortium name="US DOE Joint Genome Institute (JGI-PGF)"/>
            <person name="Walter F."/>
            <person name="Albersmeier A."/>
            <person name="Kalinowski J."/>
            <person name="Ruckert C."/>
        </authorList>
    </citation>
    <scope>NUCLEOTIDE SEQUENCE</scope>
    <source>
        <strain evidence="2">CGMCC 4.7306</strain>
    </source>
</reference>
<dbReference type="AlphaFoldDB" id="A0A917W839"/>
<comment type="caution">
    <text evidence="2">The sequence shown here is derived from an EMBL/GenBank/DDBJ whole genome shotgun (WGS) entry which is preliminary data.</text>
</comment>
<keyword evidence="1" id="KW-0732">Signal</keyword>
<gene>
    <name evidence="2" type="ORF">GCM10011575_39120</name>
</gene>
<evidence type="ECO:0000256" key="1">
    <source>
        <dbReference type="SAM" id="SignalP"/>
    </source>
</evidence>
<dbReference type="EMBL" id="BMMZ01000012">
    <property type="protein sequence ID" value="GGL77057.1"/>
    <property type="molecule type" value="Genomic_DNA"/>
</dbReference>
<protein>
    <recommendedName>
        <fullName evidence="4">SH3 domain-containing protein</fullName>
    </recommendedName>
</protein>
<organism evidence="2 3">
    <name type="scientific">Microlunatus endophyticus</name>
    <dbReference type="NCBI Taxonomy" id="1716077"/>
    <lineage>
        <taxon>Bacteria</taxon>
        <taxon>Bacillati</taxon>
        <taxon>Actinomycetota</taxon>
        <taxon>Actinomycetes</taxon>
        <taxon>Propionibacteriales</taxon>
        <taxon>Propionibacteriaceae</taxon>
        <taxon>Microlunatus</taxon>
    </lineage>
</organism>
<evidence type="ECO:0000313" key="3">
    <source>
        <dbReference type="Proteomes" id="UP000613840"/>
    </source>
</evidence>
<sequence length="132" mass="14117">MPKKSTIARVAAAGAVAVGLASVAMTPAAHATDNSPCGAKFHHAGTTVQYCKLWRGNVPVLNSSWTKVGTLVDGGSANWFECQAKGGEYTYQGDKNDWWAYTEADNGKWGWVSEVFFSGGNNNERDAGLRLC</sequence>
<name>A0A917W839_9ACTN</name>
<evidence type="ECO:0008006" key="4">
    <source>
        <dbReference type="Google" id="ProtNLM"/>
    </source>
</evidence>
<keyword evidence="3" id="KW-1185">Reference proteome</keyword>
<dbReference type="Proteomes" id="UP000613840">
    <property type="component" value="Unassembled WGS sequence"/>
</dbReference>
<accession>A0A917W839</accession>
<feature type="signal peptide" evidence="1">
    <location>
        <begin position="1"/>
        <end position="31"/>
    </location>
</feature>